<evidence type="ECO:0000313" key="3">
    <source>
        <dbReference type="EMBL" id="QAV20437.1"/>
    </source>
</evidence>
<keyword evidence="3" id="KW-0808">Transferase</keyword>
<dbReference type="GeneID" id="95377719"/>
<sequence>MLWNDSDYKWRDFHAQKIKSQTDQEKIRELLGYAVFPDPESVEEAVRFYGQAPGRELYGYESEGDLIGLVGFSTDAEGTLTIHHLVVDPECRGAGYGRGQILELIQLKKPREIVAETDEDAVDFYRSIGFTVSSLGEKYPGTERFVCRYEAEPKEEE</sequence>
<dbReference type="InterPro" id="IPR000182">
    <property type="entry name" value="GNAT_dom"/>
</dbReference>
<dbReference type="SUPFAM" id="SSF55729">
    <property type="entry name" value="Acyl-CoA N-acyltransferases (Nat)"/>
    <property type="match status" value="1"/>
</dbReference>
<dbReference type="EMBL" id="JAMDMJ010000003">
    <property type="protein sequence ID" value="MCY9594879.1"/>
    <property type="molecule type" value="Genomic_DNA"/>
</dbReference>
<gene>
    <name evidence="2" type="ORF">M5X16_03700</name>
    <name evidence="3" type="ORF">PC41400_23285</name>
</gene>
<dbReference type="EMBL" id="CP026520">
    <property type="protein sequence ID" value="QAV20437.1"/>
    <property type="molecule type" value="Genomic_DNA"/>
</dbReference>
<dbReference type="GO" id="GO:0016747">
    <property type="term" value="F:acyltransferase activity, transferring groups other than amino-acyl groups"/>
    <property type="evidence" value="ECO:0007669"/>
    <property type="project" value="InterPro"/>
</dbReference>
<dbReference type="Gene3D" id="3.40.630.30">
    <property type="match status" value="1"/>
</dbReference>
<organism evidence="3 4">
    <name type="scientific">Paenibacillus chitinolyticus</name>
    <dbReference type="NCBI Taxonomy" id="79263"/>
    <lineage>
        <taxon>Bacteria</taxon>
        <taxon>Bacillati</taxon>
        <taxon>Bacillota</taxon>
        <taxon>Bacilli</taxon>
        <taxon>Bacillales</taxon>
        <taxon>Paenibacillaceae</taxon>
        <taxon>Paenibacillus</taxon>
    </lineage>
</organism>
<dbReference type="RefSeq" id="WP_042230106.1">
    <property type="nucleotide sequence ID" value="NZ_CP026520.1"/>
</dbReference>
<reference evidence="3 4" key="1">
    <citation type="submission" date="2018-01" db="EMBL/GenBank/DDBJ databases">
        <title>The whole genome sequencing and assembly of Paenibacillus chitinolyticus KCCM 41400 strain.</title>
        <authorList>
            <person name="Kim J.-Y."/>
            <person name="Park M.-K."/>
            <person name="Lee Y.-J."/>
            <person name="Yi H."/>
            <person name="Bahn Y.-S."/>
            <person name="Kim J.F."/>
            <person name="Lee D.-W."/>
        </authorList>
    </citation>
    <scope>NUCLEOTIDE SEQUENCE [LARGE SCALE GENOMIC DNA]</scope>
    <source>
        <strain evidence="3 4">KCCM 41400</strain>
    </source>
</reference>
<evidence type="ECO:0000313" key="4">
    <source>
        <dbReference type="Proteomes" id="UP000288943"/>
    </source>
</evidence>
<evidence type="ECO:0000259" key="1">
    <source>
        <dbReference type="PROSITE" id="PS51186"/>
    </source>
</evidence>
<keyword evidence="5" id="KW-1185">Reference proteome</keyword>
<feature type="domain" description="N-acetyltransferase" evidence="1">
    <location>
        <begin position="8"/>
        <end position="152"/>
    </location>
</feature>
<name>A0A410X1F4_9BACL</name>
<dbReference type="Proteomes" id="UP001527202">
    <property type="component" value="Unassembled WGS sequence"/>
</dbReference>
<dbReference type="CDD" id="cd04301">
    <property type="entry name" value="NAT_SF"/>
    <property type="match status" value="1"/>
</dbReference>
<proteinExistence type="predicted"/>
<dbReference type="PROSITE" id="PS51186">
    <property type="entry name" value="GNAT"/>
    <property type="match status" value="1"/>
</dbReference>
<dbReference type="InterPro" id="IPR016181">
    <property type="entry name" value="Acyl_CoA_acyltransferase"/>
</dbReference>
<dbReference type="Proteomes" id="UP000288943">
    <property type="component" value="Chromosome"/>
</dbReference>
<dbReference type="OrthoDB" id="45853at2"/>
<reference evidence="2 5" key="2">
    <citation type="submission" date="2022-05" db="EMBL/GenBank/DDBJ databases">
        <title>Genome Sequencing of Bee-Associated Microbes.</title>
        <authorList>
            <person name="Dunlap C."/>
        </authorList>
    </citation>
    <scope>NUCLEOTIDE SEQUENCE [LARGE SCALE GENOMIC DNA]</scope>
    <source>
        <strain evidence="2 5">NRRL B-23120</strain>
    </source>
</reference>
<protein>
    <submittedName>
        <fullName evidence="2 3">N-acetyltransferase</fullName>
    </submittedName>
</protein>
<accession>A0A410X1F4</accession>
<dbReference type="AlphaFoldDB" id="A0A410X1F4"/>
<evidence type="ECO:0000313" key="5">
    <source>
        <dbReference type="Proteomes" id="UP001527202"/>
    </source>
</evidence>
<evidence type="ECO:0000313" key="2">
    <source>
        <dbReference type="EMBL" id="MCY9594879.1"/>
    </source>
</evidence>
<dbReference type="KEGG" id="pchi:PC41400_23285"/>
<dbReference type="Pfam" id="PF00583">
    <property type="entry name" value="Acetyltransf_1"/>
    <property type="match status" value="1"/>
</dbReference>